<dbReference type="SUPFAM" id="SSF56601">
    <property type="entry name" value="beta-lactamase/transpeptidase-like"/>
    <property type="match status" value="1"/>
</dbReference>
<dbReference type="RefSeq" id="WP_088249552.1">
    <property type="nucleotide sequence ID" value="NZ_BNAM01000005.1"/>
</dbReference>
<dbReference type="Gene3D" id="3.40.710.10">
    <property type="entry name" value="DD-peptidase/beta-lactamase superfamily"/>
    <property type="match status" value="1"/>
</dbReference>
<dbReference type="EMBL" id="NHMK01000024">
    <property type="protein sequence ID" value="OWL94561.1"/>
    <property type="molecule type" value="Genomic_DNA"/>
</dbReference>
<dbReference type="InterPro" id="IPR001466">
    <property type="entry name" value="Beta-lactam-related"/>
</dbReference>
<evidence type="ECO:0000313" key="3">
    <source>
        <dbReference type="Proteomes" id="UP000197208"/>
    </source>
</evidence>
<keyword evidence="3" id="KW-1185">Reference proteome</keyword>
<organism evidence="2 3">
    <name type="scientific">Deinococcus indicus</name>
    <dbReference type="NCBI Taxonomy" id="223556"/>
    <lineage>
        <taxon>Bacteria</taxon>
        <taxon>Thermotogati</taxon>
        <taxon>Deinococcota</taxon>
        <taxon>Deinococci</taxon>
        <taxon>Deinococcales</taxon>
        <taxon>Deinococcaceae</taxon>
        <taxon>Deinococcus</taxon>
    </lineage>
</organism>
<dbReference type="Proteomes" id="UP000197208">
    <property type="component" value="Unassembled WGS sequence"/>
</dbReference>
<evidence type="ECO:0000313" key="2">
    <source>
        <dbReference type="EMBL" id="OWL94561.1"/>
    </source>
</evidence>
<accession>A0A246BH55</accession>
<dbReference type="GO" id="GO:0016787">
    <property type="term" value="F:hydrolase activity"/>
    <property type="evidence" value="ECO:0007669"/>
    <property type="project" value="UniProtKB-KW"/>
</dbReference>
<gene>
    <name evidence="2" type="ORF">CBQ26_15590</name>
</gene>
<sequence>MTRAAPAGAGLDPAGLDPARLERWETHLKTRYLDTGILPNALTLVYHRGQVVHQRAQGLADVEAGTPLRDDHIFRIYSMTKPITSLAFMMLVEEGLSALSDPVSSVLPEWANLGVWTGGTHGSFSSAAPRRPMQMVDLLRHTSGLSYHIQQGGHLDGAYRDLGLGVKTTLPEFVAALAELPLEHEPGEHWHYSAATDVLSYVIERLSGQPFEDFVQERILTPLGMTDTGFHVPADKLDRFLPCYALTGQGRVLFDPTAGRFTRPPRFVSGGGGLVSTAADYLRLCRLFLRGGELDGTRLISPKTLELMTRNHLPGGADIARMALSPIAVSETSAAGVGFGLGFAVTLDPVRTLRAGNAGDYSWGGAAGTYFWVDPTEDLAVIFMTQLLLSPDRVRDDLRTFVYAALTDTPTRPRSLA</sequence>
<dbReference type="AlphaFoldDB" id="A0A246BH55"/>
<dbReference type="SMR" id="A0A246BH55"/>
<dbReference type="Pfam" id="PF00144">
    <property type="entry name" value="Beta-lactamase"/>
    <property type="match status" value="1"/>
</dbReference>
<dbReference type="PANTHER" id="PTHR43283">
    <property type="entry name" value="BETA-LACTAMASE-RELATED"/>
    <property type="match status" value="1"/>
</dbReference>
<feature type="domain" description="Beta-lactamase-related" evidence="1">
    <location>
        <begin position="37"/>
        <end position="400"/>
    </location>
</feature>
<dbReference type="PANTHER" id="PTHR43283:SF3">
    <property type="entry name" value="BETA-LACTAMASE FAMILY PROTEIN (AFU_ORTHOLOGUE AFUA_5G07500)"/>
    <property type="match status" value="1"/>
</dbReference>
<dbReference type="InterPro" id="IPR050789">
    <property type="entry name" value="Diverse_Enzym_Activities"/>
</dbReference>
<name>A0A246BH55_9DEIO</name>
<dbReference type="InterPro" id="IPR012338">
    <property type="entry name" value="Beta-lactam/transpept-like"/>
</dbReference>
<reference evidence="2 3" key="1">
    <citation type="submission" date="2017-05" db="EMBL/GenBank/DDBJ databases">
        <title>De novo genome assembly of Deniococcus indicus strain DR1.</title>
        <authorList>
            <person name="Chauhan D."/>
            <person name="Yennamalli R.M."/>
            <person name="Priyadarshini R."/>
        </authorList>
    </citation>
    <scope>NUCLEOTIDE SEQUENCE [LARGE SCALE GENOMIC DNA]</scope>
    <source>
        <strain evidence="2 3">DR1</strain>
    </source>
</reference>
<comment type="caution">
    <text evidence="2">The sequence shown here is derived from an EMBL/GenBank/DDBJ whole genome shotgun (WGS) entry which is preliminary data.</text>
</comment>
<evidence type="ECO:0000259" key="1">
    <source>
        <dbReference type="Pfam" id="PF00144"/>
    </source>
</evidence>
<protein>
    <submittedName>
        <fullName evidence="2">Serine hydrolase</fullName>
    </submittedName>
</protein>
<keyword evidence="2" id="KW-0378">Hydrolase</keyword>
<proteinExistence type="predicted"/>
<dbReference type="OrthoDB" id="9770183at2"/>